<dbReference type="Gene3D" id="1.25.40.10">
    <property type="entry name" value="Tetratricopeptide repeat domain"/>
    <property type="match status" value="1"/>
</dbReference>
<dbReference type="Gene3D" id="3.30.70.1230">
    <property type="entry name" value="Nucleotide cyclase"/>
    <property type="match status" value="1"/>
</dbReference>
<proteinExistence type="predicted"/>
<reference evidence="5" key="1">
    <citation type="submission" date="2023-06" db="EMBL/GenBank/DDBJ databases">
        <title>Identification of two novel mycobacterium reveal diversities and complexities of Mycobacterium gordonae clade.</title>
        <authorList>
            <person name="Matsumoto Y."/>
            <person name="Nakamura S."/>
            <person name="Motooka D."/>
            <person name="Fukushima K."/>
        </authorList>
    </citation>
    <scope>NUCLEOTIDE SEQUENCE</scope>
    <source>
        <strain evidence="5">TY812</strain>
    </source>
</reference>
<dbReference type="InterPro" id="IPR001054">
    <property type="entry name" value="A/G_cyclase"/>
</dbReference>
<accession>A0AAJ1SIF7</accession>
<evidence type="ECO:0000256" key="2">
    <source>
        <dbReference type="ARBA" id="ARBA00022840"/>
    </source>
</evidence>
<evidence type="ECO:0000256" key="1">
    <source>
        <dbReference type="ARBA" id="ARBA00022741"/>
    </source>
</evidence>
<dbReference type="InterPro" id="IPR029787">
    <property type="entry name" value="Nucleotide_cyclase"/>
</dbReference>
<dbReference type="AlphaFoldDB" id="A0AAJ1SIF7"/>
<dbReference type="EMBL" id="JAUFSA010000002">
    <property type="protein sequence ID" value="MDP7738818.1"/>
    <property type="molecule type" value="Genomic_DNA"/>
</dbReference>
<dbReference type="GO" id="GO:0035556">
    <property type="term" value="P:intracellular signal transduction"/>
    <property type="evidence" value="ECO:0007669"/>
    <property type="project" value="InterPro"/>
</dbReference>
<organism evidence="5 6">
    <name type="scientific">Mycobacterium paragordonae</name>
    <dbReference type="NCBI Taxonomy" id="1389713"/>
    <lineage>
        <taxon>Bacteria</taxon>
        <taxon>Bacillati</taxon>
        <taxon>Actinomycetota</taxon>
        <taxon>Actinomycetes</taxon>
        <taxon>Mycobacteriales</taxon>
        <taxon>Mycobacteriaceae</taxon>
        <taxon>Mycobacterium</taxon>
    </lineage>
</organism>
<feature type="domain" description="Guanylate cyclase" evidence="4">
    <location>
        <begin position="63"/>
        <end position="189"/>
    </location>
</feature>
<evidence type="ECO:0000259" key="4">
    <source>
        <dbReference type="PROSITE" id="PS50125"/>
    </source>
</evidence>
<dbReference type="GO" id="GO:0005524">
    <property type="term" value="F:ATP binding"/>
    <property type="evidence" value="ECO:0007669"/>
    <property type="project" value="UniProtKB-KW"/>
</dbReference>
<evidence type="ECO:0000256" key="3">
    <source>
        <dbReference type="SAM" id="MobiDB-lite"/>
    </source>
</evidence>
<protein>
    <submittedName>
        <fullName evidence="5">Adenylate/guanylate cyclase domain-containing protein</fullName>
    </submittedName>
</protein>
<dbReference type="SUPFAM" id="SSF55073">
    <property type="entry name" value="Nucleotide cyclase"/>
    <property type="match status" value="1"/>
</dbReference>
<comment type="caution">
    <text evidence="5">The sequence shown here is derived from an EMBL/GenBank/DDBJ whole genome shotgun (WGS) entry which is preliminary data.</text>
</comment>
<evidence type="ECO:0000313" key="6">
    <source>
        <dbReference type="Proteomes" id="UP001229081"/>
    </source>
</evidence>
<gene>
    <name evidence="5" type="ORF">QXL92_29215</name>
</gene>
<dbReference type="InterPro" id="IPR027417">
    <property type="entry name" value="P-loop_NTPase"/>
</dbReference>
<dbReference type="SUPFAM" id="SSF52540">
    <property type="entry name" value="P-loop containing nucleoside triphosphate hydrolases"/>
    <property type="match status" value="1"/>
</dbReference>
<evidence type="ECO:0000313" key="5">
    <source>
        <dbReference type="EMBL" id="MDP7738818.1"/>
    </source>
</evidence>
<dbReference type="SMART" id="SM00044">
    <property type="entry name" value="CYCc"/>
    <property type="match status" value="1"/>
</dbReference>
<dbReference type="GO" id="GO:0009190">
    <property type="term" value="P:cyclic nucleotide biosynthetic process"/>
    <property type="evidence" value="ECO:0007669"/>
    <property type="project" value="InterPro"/>
</dbReference>
<dbReference type="InterPro" id="IPR011990">
    <property type="entry name" value="TPR-like_helical_dom_sf"/>
</dbReference>
<dbReference type="GO" id="GO:0004016">
    <property type="term" value="F:adenylate cyclase activity"/>
    <property type="evidence" value="ECO:0007669"/>
    <property type="project" value="TreeGrafter"/>
</dbReference>
<name>A0AAJ1SIF7_9MYCO</name>
<dbReference type="Pfam" id="PF13191">
    <property type="entry name" value="AAA_16"/>
    <property type="match status" value="1"/>
</dbReference>
<dbReference type="PANTHER" id="PTHR16305">
    <property type="entry name" value="TESTICULAR SOLUBLE ADENYLYL CYCLASE"/>
    <property type="match status" value="1"/>
</dbReference>
<dbReference type="CDD" id="cd07302">
    <property type="entry name" value="CHD"/>
    <property type="match status" value="1"/>
</dbReference>
<dbReference type="Proteomes" id="UP001229081">
    <property type="component" value="Unassembled WGS sequence"/>
</dbReference>
<dbReference type="GO" id="GO:0005737">
    <property type="term" value="C:cytoplasm"/>
    <property type="evidence" value="ECO:0007669"/>
    <property type="project" value="TreeGrafter"/>
</dbReference>
<sequence length="1064" mass="113969">MDDRDGPALIDALLDRAVAALGTGDHAAATALAGQVLAADEGNADAEELLAAPARGGEIRRLTILFADLVDSTALSTRLEPETYRLVVGRYREQVLNIVNRFGGHIGSTAGDGLLAVFGHPVAHEDDVRRAVLAGLEITRAVPRLSAKAKARFGFEISVRVGVHRGVVYLDTTQADVYGLGANLAARVCSLAPPGTVVISDPVARLVHDAFDLEARPAAPVKGVEGLIDHHRVLGERSSPARVAPGPFVGRSGEWQHLQTSWARAQAGQLSTPVAFCGEPGIGKSRLAAAAQALVSQTGNTVIELIGSPFHAEAGLYPVRALIERRCGIGRLTGPAERLALLNAELARLGLDPGRFVPLLAPVLGIDAQHGYQPAADEGRELYDLIAEAVQDYLLACLDGAPGLVIAEDAHWFDPTSLEVLGGLLDAAGGHLLLVVTGRDKGWLPDSWRATVFDLEPLTERESDELIVALNPGLTPQERATVQSRCDGVPFYIEQVVSGITEVGVPEALYEPLFARLRASAEVVPVVEAAAVIGRYIDTGLLRTVVDMDADDLQRVIDELADAQVLERWSTDGWRFRHELLREVATELAPPSVRRTLHARVGDALCSFGGEPDWGLVAGHYRQAERFDDAASAYQQASAAARRRGALTEARSHLSQALAQLDRCAPSPDRDRREIAFRLGRGFLAGSAVSPSSPVVAPDLERCLELIGADVPVNNPGKTSTAEELFSTLGVLTGYYTGRADLSRASKALELLRAALEQWQPGSWPRTDAWAGVLAFLRGEFASARGQLELATDPARSNERSTETVSYLPIDPIVAARIHLALVRLVQGSLPAAEAELARAAQSVEGMGFPQGPYSLAYLRFVKIWVLIETGQFDRASALAVDLVEDAQRHGFNQWRLRGTIQQAVADALATTTGPSPAVDERIADITALVDELRSADLNVYLTFFEGALARLMIAAGRQDSARLDAALAMARETGMAFYDSELLRLRSHVQTDEATRRADLESALQLARQQGANLFELRCALDYFELRGQAASDTLADAMSRVPPDSALTESGRAADALTASGT</sequence>
<dbReference type="Pfam" id="PF00211">
    <property type="entry name" value="Guanylate_cyc"/>
    <property type="match status" value="1"/>
</dbReference>
<keyword evidence="1" id="KW-0547">Nucleotide-binding</keyword>
<dbReference type="PANTHER" id="PTHR16305:SF28">
    <property type="entry name" value="GUANYLATE CYCLASE DOMAIN-CONTAINING PROTEIN"/>
    <property type="match status" value="1"/>
</dbReference>
<dbReference type="RefSeq" id="WP_306255747.1">
    <property type="nucleotide sequence ID" value="NZ_JAUFSA010000002.1"/>
</dbReference>
<keyword evidence="2" id="KW-0067">ATP-binding</keyword>
<dbReference type="PROSITE" id="PS50125">
    <property type="entry name" value="GUANYLATE_CYCLASE_2"/>
    <property type="match status" value="1"/>
</dbReference>
<feature type="region of interest" description="Disordered" evidence="3">
    <location>
        <begin position="1043"/>
        <end position="1064"/>
    </location>
</feature>
<dbReference type="InterPro" id="IPR041664">
    <property type="entry name" value="AAA_16"/>
</dbReference>